<sequence>MKNRRPSEVGGNIKSHENEDDTIDPTIGSHGDGVVVYTDHDLCIKKSIELLEEFHLPCGLFPLNDLEAATIGLPTSCGSSKRMRQLTISGEAADAHGGGWRRWLSRSRLEDRA</sequence>
<reference evidence="2" key="1">
    <citation type="submission" date="2020-01" db="EMBL/GenBank/DDBJ databases">
        <title>Genome sequence of Kobresia littledalei, the first chromosome-level genome in the family Cyperaceae.</title>
        <authorList>
            <person name="Qu G."/>
        </authorList>
    </citation>
    <scope>NUCLEOTIDE SEQUENCE</scope>
    <source>
        <strain evidence="2">C.B.Clarke</strain>
        <tissue evidence="2">Leaf</tissue>
    </source>
</reference>
<protein>
    <submittedName>
        <fullName evidence="2">Uncharacterized protein</fullName>
    </submittedName>
</protein>
<dbReference type="SUPFAM" id="SSF141562">
    <property type="entry name" value="At5g01610-like"/>
    <property type="match status" value="1"/>
</dbReference>
<gene>
    <name evidence="2" type="ORF">FCM35_KLT20986</name>
</gene>
<keyword evidence="3" id="KW-1185">Reference proteome</keyword>
<evidence type="ECO:0000313" key="3">
    <source>
        <dbReference type="Proteomes" id="UP000623129"/>
    </source>
</evidence>
<dbReference type="EMBL" id="SWLB01000009">
    <property type="protein sequence ID" value="KAF3334382.1"/>
    <property type="molecule type" value="Genomic_DNA"/>
</dbReference>
<evidence type="ECO:0000313" key="2">
    <source>
        <dbReference type="EMBL" id="KAF3334382.1"/>
    </source>
</evidence>
<evidence type="ECO:0000256" key="1">
    <source>
        <dbReference type="SAM" id="MobiDB-lite"/>
    </source>
</evidence>
<dbReference type="Proteomes" id="UP000623129">
    <property type="component" value="Unassembled WGS sequence"/>
</dbReference>
<organism evidence="2 3">
    <name type="scientific">Carex littledalei</name>
    <dbReference type="NCBI Taxonomy" id="544730"/>
    <lineage>
        <taxon>Eukaryota</taxon>
        <taxon>Viridiplantae</taxon>
        <taxon>Streptophyta</taxon>
        <taxon>Embryophyta</taxon>
        <taxon>Tracheophyta</taxon>
        <taxon>Spermatophyta</taxon>
        <taxon>Magnoliopsida</taxon>
        <taxon>Liliopsida</taxon>
        <taxon>Poales</taxon>
        <taxon>Cyperaceae</taxon>
        <taxon>Cyperoideae</taxon>
        <taxon>Cariceae</taxon>
        <taxon>Carex</taxon>
        <taxon>Carex subgen. Euthyceras</taxon>
    </lineage>
</organism>
<accession>A0A833R5M6</accession>
<feature type="region of interest" description="Disordered" evidence="1">
    <location>
        <begin position="1"/>
        <end position="29"/>
    </location>
</feature>
<comment type="caution">
    <text evidence="2">The sequence shown here is derived from an EMBL/GenBank/DDBJ whole genome shotgun (WGS) entry which is preliminary data.</text>
</comment>
<dbReference type="InterPro" id="IPR036758">
    <property type="entry name" value="At5g01610-like"/>
</dbReference>
<dbReference type="AlphaFoldDB" id="A0A833R5M6"/>
<name>A0A833R5M6_9POAL</name>
<proteinExistence type="predicted"/>